<proteinExistence type="inferred from homology"/>
<dbReference type="InterPro" id="IPR000873">
    <property type="entry name" value="AMP-dep_synth/lig_dom"/>
</dbReference>
<sequence length="484" mass="49562">MLDALIAGLRDDDDRPAILSTRRTGRTVVLATRGDLSRLTGGYATALHARGLTAGDTVGVAVRPGPRSLAVVLAAYRLGLRVAVLDPTAGPDVLLARLALARPRLVLADAAAQAVAGWAAPLARRAHLALPDLAALAPTVTIGRRLPGTAPVLAPAGGPRPRDHDGDGDAVVVFTSGTTSRPRAVVHTRASVAAGMRAVRDLFEPVPGRAVLGGTFFVLVPSLAGGAPVALPARRAGVLARQLARLAPQATYLTPPELRAALAASARFTGRVYSGSAPVSAHLLAAVRRAGAEQAWCVYALTEVFPAAAVESAAKGAFSGEGDLVGELLPGLRARVGETGELLLAGPNAADRYLGEEPMEWVATGDVGRVNGATVVLGGRRKDMILRGAENIYPGLYEPALHVPGVELAVIVGVPAGDGDERVVAVVQPAPGAAPDAVRAALREPLRRMGSARPDAVVLAEIPLSGRSRKPDRAATSRLAGAAP</sequence>
<protein>
    <submittedName>
        <fullName evidence="4">Acyl-CoA synthetase (AMP-forming)/AMP-acid ligase II</fullName>
    </submittedName>
</protein>
<dbReference type="Gene3D" id="3.30.300.30">
    <property type="match status" value="1"/>
</dbReference>
<dbReference type="RefSeq" id="WP_184991323.1">
    <property type="nucleotide sequence ID" value="NZ_BOMK01000013.1"/>
</dbReference>
<comment type="caution">
    <text evidence="4">The sequence shown here is derived from an EMBL/GenBank/DDBJ whole genome shotgun (WGS) entry which is preliminary data.</text>
</comment>
<dbReference type="Proteomes" id="UP000578112">
    <property type="component" value="Unassembled WGS sequence"/>
</dbReference>
<reference evidence="4 5" key="1">
    <citation type="submission" date="2020-08" db="EMBL/GenBank/DDBJ databases">
        <title>Sequencing the genomes of 1000 actinobacteria strains.</title>
        <authorList>
            <person name="Klenk H.-P."/>
        </authorList>
    </citation>
    <scope>NUCLEOTIDE SEQUENCE [LARGE SCALE GENOMIC DNA]</scope>
    <source>
        <strain evidence="4 5">DSM 43149</strain>
    </source>
</reference>
<dbReference type="InterPro" id="IPR045851">
    <property type="entry name" value="AMP-bd_C_sf"/>
</dbReference>
<dbReference type="InterPro" id="IPR042099">
    <property type="entry name" value="ANL_N_sf"/>
</dbReference>
<accession>A0A7W7HUY1</accession>
<feature type="domain" description="AMP-dependent synthetase/ligase" evidence="3">
    <location>
        <begin position="32"/>
        <end position="354"/>
    </location>
</feature>
<dbReference type="PROSITE" id="PS00455">
    <property type="entry name" value="AMP_BINDING"/>
    <property type="match status" value="1"/>
</dbReference>
<dbReference type="PANTHER" id="PTHR43201">
    <property type="entry name" value="ACYL-COA SYNTHETASE"/>
    <property type="match status" value="1"/>
</dbReference>
<name>A0A7W7HUY1_9ACTN</name>
<gene>
    <name evidence="4" type="ORF">BJ971_001667</name>
</gene>
<dbReference type="PANTHER" id="PTHR43201:SF5">
    <property type="entry name" value="MEDIUM-CHAIN ACYL-COA LIGASE ACSF2, MITOCHONDRIAL"/>
    <property type="match status" value="1"/>
</dbReference>
<dbReference type="Pfam" id="PF00501">
    <property type="entry name" value="AMP-binding"/>
    <property type="match status" value="1"/>
</dbReference>
<comment type="similarity">
    <text evidence="1">Belongs to the ATP-dependent AMP-binding enzyme family.</text>
</comment>
<evidence type="ECO:0000313" key="5">
    <source>
        <dbReference type="Proteomes" id="UP000578112"/>
    </source>
</evidence>
<keyword evidence="5" id="KW-1185">Reference proteome</keyword>
<dbReference type="InterPro" id="IPR020845">
    <property type="entry name" value="AMP-binding_CS"/>
</dbReference>
<evidence type="ECO:0000256" key="1">
    <source>
        <dbReference type="ARBA" id="ARBA00006432"/>
    </source>
</evidence>
<dbReference type="GO" id="GO:0006631">
    <property type="term" value="P:fatty acid metabolic process"/>
    <property type="evidence" value="ECO:0007669"/>
    <property type="project" value="TreeGrafter"/>
</dbReference>
<dbReference type="EMBL" id="JACHNH010000001">
    <property type="protein sequence ID" value="MBB4761111.1"/>
    <property type="molecule type" value="Genomic_DNA"/>
</dbReference>
<dbReference type="GO" id="GO:0031956">
    <property type="term" value="F:medium-chain fatty acid-CoA ligase activity"/>
    <property type="evidence" value="ECO:0007669"/>
    <property type="project" value="TreeGrafter"/>
</dbReference>
<organism evidence="4 5">
    <name type="scientific">Actinoplanes digitatis</name>
    <dbReference type="NCBI Taxonomy" id="1868"/>
    <lineage>
        <taxon>Bacteria</taxon>
        <taxon>Bacillati</taxon>
        <taxon>Actinomycetota</taxon>
        <taxon>Actinomycetes</taxon>
        <taxon>Micromonosporales</taxon>
        <taxon>Micromonosporaceae</taxon>
        <taxon>Actinoplanes</taxon>
    </lineage>
</organism>
<evidence type="ECO:0000256" key="2">
    <source>
        <dbReference type="ARBA" id="ARBA00022598"/>
    </source>
</evidence>
<keyword evidence="2 4" id="KW-0436">Ligase</keyword>
<dbReference type="SUPFAM" id="SSF56801">
    <property type="entry name" value="Acetyl-CoA synthetase-like"/>
    <property type="match status" value="1"/>
</dbReference>
<evidence type="ECO:0000259" key="3">
    <source>
        <dbReference type="Pfam" id="PF00501"/>
    </source>
</evidence>
<dbReference type="Gene3D" id="3.40.50.12780">
    <property type="entry name" value="N-terminal domain of ligase-like"/>
    <property type="match status" value="1"/>
</dbReference>
<dbReference type="AlphaFoldDB" id="A0A7W7HUY1"/>
<evidence type="ECO:0000313" key="4">
    <source>
        <dbReference type="EMBL" id="MBB4761111.1"/>
    </source>
</evidence>